<gene>
    <name evidence="3" type="ORF">PR001_g31108</name>
    <name evidence="2" type="ORF">PR002_g30969</name>
</gene>
<proteinExistence type="predicted"/>
<evidence type="ECO:0000313" key="2">
    <source>
        <dbReference type="EMBL" id="KAE8958119.1"/>
    </source>
</evidence>
<dbReference type="EMBL" id="QXFU01007614">
    <property type="protein sequence ID" value="KAE8958119.1"/>
    <property type="molecule type" value="Genomic_DNA"/>
</dbReference>
<dbReference type="AlphaFoldDB" id="A0A6A3GL17"/>
<name>A0A6A3GL17_9STRA</name>
<dbReference type="Proteomes" id="UP000429607">
    <property type="component" value="Unassembled WGS sequence"/>
</dbReference>
<keyword evidence="1" id="KW-0732">Signal</keyword>
<organism evidence="2 5">
    <name type="scientific">Phytophthora rubi</name>
    <dbReference type="NCBI Taxonomy" id="129364"/>
    <lineage>
        <taxon>Eukaryota</taxon>
        <taxon>Sar</taxon>
        <taxon>Stramenopiles</taxon>
        <taxon>Oomycota</taxon>
        <taxon>Peronosporomycetes</taxon>
        <taxon>Peronosporales</taxon>
        <taxon>Peronosporaceae</taxon>
        <taxon>Phytophthora</taxon>
    </lineage>
</organism>
<evidence type="ECO:0000256" key="1">
    <source>
        <dbReference type="SAM" id="SignalP"/>
    </source>
</evidence>
<comment type="caution">
    <text evidence="2">The sequence shown here is derived from an EMBL/GenBank/DDBJ whole genome shotgun (WGS) entry which is preliminary data.</text>
</comment>
<feature type="chain" id="PRO_5036163965" evidence="1">
    <location>
        <begin position="17"/>
        <end position="73"/>
    </location>
</feature>
<reference evidence="4 5" key="1">
    <citation type="submission" date="2018-09" db="EMBL/GenBank/DDBJ databases">
        <title>Genomic investigation of the strawberry pathogen Phytophthora fragariae indicates pathogenicity is determined by transcriptional variation in three key races.</title>
        <authorList>
            <person name="Adams T.M."/>
            <person name="Armitage A.D."/>
            <person name="Sobczyk M.K."/>
            <person name="Bates H.J."/>
            <person name="Dunwell J.M."/>
            <person name="Nellist C.F."/>
            <person name="Harrison R.J."/>
        </authorList>
    </citation>
    <scope>NUCLEOTIDE SEQUENCE [LARGE SCALE GENOMIC DNA]</scope>
    <source>
        <strain evidence="3 4">SCRP249</strain>
        <strain evidence="2 5">SCRP324</strain>
    </source>
</reference>
<evidence type="ECO:0000313" key="5">
    <source>
        <dbReference type="Proteomes" id="UP000435112"/>
    </source>
</evidence>
<evidence type="ECO:0000313" key="4">
    <source>
        <dbReference type="Proteomes" id="UP000429607"/>
    </source>
</evidence>
<sequence>MLHSYLGILFWRVAYQFPTVSKNYTRIYFQCDDNQNLRLAGLVRFTIVKPDKDVQSYPAKLIDACYRYKPNVI</sequence>
<dbReference type="EMBL" id="QXFV01007673">
    <property type="protein sequence ID" value="KAE8958277.1"/>
    <property type="molecule type" value="Genomic_DNA"/>
</dbReference>
<feature type="signal peptide" evidence="1">
    <location>
        <begin position="1"/>
        <end position="16"/>
    </location>
</feature>
<evidence type="ECO:0000313" key="3">
    <source>
        <dbReference type="EMBL" id="KAE8958277.1"/>
    </source>
</evidence>
<protein>
    <submittedName>
        <fullName evidence="2">Uncharacterized protein</fullName>
    </submittedName>
</protein>
<dbReference type="Proteomes" id="UP000435112">
    <property type="component" value="Unassembled WGS sequence"/>
</dbReference>
<accession>A0A6A3GL17</accession>